<dbReference type="PROSITE" id="PS00211">
    <property type="entry name" value="ABC_TRANSPORTER_1"/>
    <property type="match status" value="1"/>
</dbReference>
<dbReference type="GO" id="GO:0005886">
    <property type="term" value="C:plasma membrane"/>
    <property type="evidence" value="ECO:0007669"/>
    <property type="project" value="TreeGrafter"/>
</dbReference>
<dbReference type="GO" id="GO:0022857">
    <property type="term" value="F:transmembrane transporter activity"/>
    <property type="evidence" value="ECO:0007669"/>
    <property type="project" value="TreeGrafter"/>
</dbReference>
<proteinExistence type="predicted"/>
<dbReference type="SUPFAM" id="SSF52540">
    <property type="entry name" value="P-loop containing nucleoside triphosphate hydrolases"/>
    <property type="match status" value="1"/>
</dbReference>
<gene>
    <name evidence="4" type="ORF">K0B96_16740</name>
</gene>
<reference evidence="4" key="1">
    <citation type="submission" date="2021-08" db="EMBL/GenBank/DDBJ databases">
        <title>Genome of a novel bacterium of the phylum Verrucomicrobia, Oleiharenicola sp. KSB-15.</title>
        <authorList>
            <person name="Chung J.-H."/>
            <person name="Ahn J.-H."/>
            <person name="Yoon Y."/>
            <person name="Kim D.-Y."/>
            <person name="An S.-H."/>
            <person name="Park I."/>
            <person name="Yeon J."/>
        </authorList>
    </citation>
    <scope>NUCLEOTIDE SEQUENCE</scope>
    <source>
        <strain evidence="4">KSB-15</strain>
    </source>
</reference>
<dbReference type="Proteomes" id="UP000825051">
    <property type="component" value="Chromosome"/>
</dbReference>
<evidence type="ECO:0000256" key="2">
    <source>
        <dbReference type="ARBA" id="ARBA00022840"/>
    </source>
</evidence>
<dbReference type="InterPro" id="IPR027417">
    <property type="entry name" value="P-loop_NTPase"/>
</dbReference>
<dbReference type="GO" id="GO:0016887">
    <property type="term" value="F:ATP hydrolysis activity"/>
    <property type="evidence" value="ECO:0007669"/>
    <property type="project" value="InterPro"/>
</dbReference>
<evidence type="ECO:0000259" key="3">
    <source>
        <dbReference type="PROSITE" id="PS50893"/>
    </source>
</evidence>
<keyword evidence="5" id="KW-1185">Reference proteome</keyword>
<dbReference type="Gene3D" id="3.40.50.300">
    <property type="entry name" value="P-loop containing nucleotide triphosphate hydrolases"/>
    <property type="match status" value="1"/>
</dbReference>
<dbReference type="InterPro" id="IPR003593">
    <property type="entry name" value="AAA+_ATPase"/>
</dbReference>
<keyword evidence="1" id="KW-0547">Nucleotide-binding</keyword>
<dbReference type="InterPro" id="IPR015854">
    <property type="entry name" value="ABC_transpr_LolD-like"/>
</dbReference>
<dbReference type="InterPro" id="IPR017871">
    <property type="entry name" value="ABC_transporter-like_CS"/>
</dbReference>
<dbReference type="RefSeq" id="WP_220162127.1">
    <property type="nucleotide sequence ID" value="NZ_CP080507.1"/>
</dbReference>
<evidence type="ECO:0000256" key="1">
    <source>
        <dbReference type="ARBA" id="ARBA00022741"/>
    </source>
</evidence>
<evidence type="ECO:0000313" key="4">
    <source>
        <dbReference type="EMBL" id="QYM78929.1"/>
    </source>
</evidence>
<evidence type="ECO:0000313" key="5">
    <source>
        <dbReference type="Proteomes" id="UP000825051"/>
    </source>
</evidence>
<accession>A0A8F9TTF5</accession>
<dbReference type="AlphaFoldDB" id="A0A8F9TTF5"/>
<organism evidence="4 5">
    <name type="scientific">Horticoccus luteus</name>
    <dbReference type="NCBI Taxonomy" id="2862869"/>
    <lineage>
        <taxon>Bacteria</taxon>
        <taxon>Pseudomonadati</taxon>
        <taxon>Verrucomicrobiota</taxon>
        <taxon>Opitutia</taxon>
        <taxon>Opitutales</taxon>
        <taxon>Opitutaceae</taxon>
        <taxon>Horticoccus</taxon>
    </lineage>
</organism>
<name>A0A8F9TTF5_9BACT</name>
<dbReference type="GO" id="GO:0005524">
    <property type="term" value="F:ATP binding"/>
    <property type="evidence" value="ECO:0007669"/>
    <property type="project" value="UniProtKB-KW"/>
</dbReference>
<dbReference type="KEGG" id="ole:K0B96_16740"/>
<dbReference type="PROSITE" id="PS50893">
    <property type="entry name" value="ABC_TRANSPORTER_2"/>
    <property type="match status" value="1"/>
</dbReference>
<protein>
    <submittedName>
        <fullName evidence="4">ATP-binding cassette domain-containing protein</fullName>
    </submittedName>
</protein>
<dbReference type="PANTHER" id="PTHR24220">
    <property type="entry name" value="IMPORT ATP-BINDING PROTEIN"/>
    <property type="match status" value="1"/>
</dbReference>
<feature type="domain" description="ABC transporter" evidence="3">
    <location>
        <begin position="5"/>
        <end position="211"/>
    </location>
</feature>
<dbReference type="Pfam" id="PF00005">
    <property type="entry name" value="ABC_tran"/>
    <property type="match status" value="1"/>
</dbReference>
<dbReference type="InterPro" id="IPR003439">
    <property type="entry name" value="ABC_transporter-like_ATP-bd"/>
</dbReference>
<sequence>MLFALRHVTFAYRRGAAPVLHDFSQDFPAGLTILRGPSGGGKSTLLKLLAGYLAPAAGTVTTRHGRAPDAAFQRHDVGFVFQQFNLLPGVSLQRNLELAGLIGGVPPAVLAARVQHWLDRMGLQPWSATRVEQLSGGQIQRAALARALVKAPAVLLLDEPTSGLDDTNTALIAALARDWLAAGNSVIVSTHDPRLPATLGDATALTLELPAA</sequence>
<dbReference type="SMART" id="SM00382">
    <property type="entry name" value="AAA"/>
    <property type="match status" value="1"/>
</dbReference>
<keyword evidence="2 4" id="KW-0067">ATP-binding</keyword>
<dbReference type="EMBL" id="CP080507">
    <property type="protein sequence ID" value="QYM78929.1"/>
    <property type="molecule type" value="Genomic_DNA"/>
</dbReference>